<dbReference type="KEGG" id="cil:EG358_07295"/>
<sequence>MELGIVEDFTSNVQLDSELTLKSKTGIILNSGVHPSITLDNLLQFLPVPDLEFEDYNSEVTYQSYSKTRFRKNIVSFQGKLYQCLSDISINVDPSNSATWMETNKESLILKSFIDRVKDKVISDLKLSRRLINSQYLYEFGKHEIMLPHDYSAWVFEAKGSDYVQITLNEISLQALTNDPVNLYVINEKELVDTLVIHPKNGNLSFEKLNYTFSGPGRWIFAINSQKVLTNSGWLDEMKYDGFVCYTASGVGLTPQSSNWNYFNNSGNGLGFNVSVTLESDSYLEYNLINLTSFIKASFELMAFQMFLNNSNNRSNRNIQLDKENLMFETKDLQHNTIAKRYYSELKEARKTIQKTFDTQLGSDDGYEVETSSI</sequence>
<evidence type="ECO:0000313" key="4">
    <source>
        <dbReference type="Proteomes" id="UP000255231"/>
    </source>
</evidence>
<dbReference type="RefSeq" id="WP_076562339.1">
    <property type="nucleotide sequence ID" value="NZ_CP033929.1"/>
</dbReference>
<dbReference type="Proteomes" id="UP000255231">
    <property type="component" value="Unassembled WGS sequence"/>
</dbReference>
<dbReference type="AlphaFoldDB" id="A0A381FAD2"/>
<reference evidence="2 4" key="2">
    <citation type="submission" date="2018-06" db="EMBL/GenBank/DDBJ databases">
        <authorList>
            <consortium name="Pathogen Informatics"/>
            <person name="Doyle S."/>
        </authorList>
    </citation>
    <scope>NUCLEOTIDE SEQUENCE [LARGE SCALE GENOMIC DNA]</scope>
    <source>
        <strain evidence="2 4">NCTC13560</strain>
    </source>
</reference>
<evidence type="ECO:0000313" key="1">
    <source>
        <dbReference type="EMBL" id="SIR24047.1"/>
    </source>
</evidence>
<dbReference type="EMBL" id="FTMF01000015">
    <property type="protein sequence ID" value="SIR24047.1"/>
    <property type="molecule type" value="Genomic_DNA"/>
</dbReference>
<name>A0A381FAD2_9FLAO</name>
<dbReference type="GeneID" id="303673499"/>
<accession>A0A381FAD2</accession>
<dbReference type="Proteomes" id="UP000185725">
    <property type="component" value="Unassembled WGS sequence"/>
</dbReference>
<evidence type="ECO:0000313" key="2">
    <source>
        <dbReference type="EMBL" id="SUX43530.1"/>
    </source>
</evidence>
<organism evidence="2 4">
    <name type="scientific">Chryseobacterium indoltheticum</name>
    <dbReference type="NCBI Taxonomy" id="254"/>
    <lineage>
        <taxon>Bacteria</taxon>
        <taxon>Pseudomonadati</taxon>
        <taxon>Bacteroidota</taxon>
        <taxon>Flavobacteriia</taxon>
        <taxon>Flavobacteriales</taxon>
        <taxon>Weeksellaceae</taxon>
        <taxon>Chryseobacterium group</taxon>
        <taxon>Chryseobacterium</taxon>
    </lineage>
</organism>
<reference evidence="1 3" key="1">
    <citation type="submission" date="2017-01" db="EMBL/GenBank/DDBJ databases">
        <authorList>
            <person name="Varghese N."/>
            <person name="Submissions S."/>
        </authorList>
    </citation>
    <scope>NUCLEOTIDE SEQUENCE [LARGE SCALE GENOMIC DNA]</scope>
    <source>
        <strain evidence="1 3">ATCC 27950</strain>
    </source>
</reference>
<protein>
    <submittedName>
        <fullName evidence="2">Uncharacterized protein</fullName>
    </submittedName>
</protein>
<proteinExistence type="predicted"/>
<keyword evidence="3" id="KW-1185">Reference proteome</keyword>
<dbReference type="OrthoDB" id="9926529at2"/>
<evidence type="ECO:0000313" key="3">
    <source>
        <dbReference type="Proteomes" id="UP000185725"/>
    </source>
</evidence>
<dbReference type="EMBL" id="UFVS01000001">
    <property type="protein sequence ID" value="SUX43530.1"/>
    <property type="molecule type" value="Genomic_DNA"/>
</dbReference>
<gene>
    <name evidence="2" type="ORF">NCTC13560_02068</name>
    <name evidence="1" type="ORF">SAMN05421682_11583</name>
</gene>